<dbReference type="InterPro" id="IPR017847">
    <property type="entry name" value="T6SS_RhsGE_Vgr_subset"/>
</dbReference>
<dbReference type="SUPFAM" id="SSF69255">
    <property type="entry name" value="gp5 N-terminal domain-like"/>
    <property type="match status" value="1"/>
</dbReference>
<name>A0AAP2FNV5_KLEOX</name>
<dbReference type="NCBIfam" id="TIGR01646">
    <property type="entry name" value="vgr_GE"/>
    <property type="match status" value="1"/>
</dbReference>
<dbReference type="Gene3D" id="2.30.110.50">
    <property type="match status" value="2"/>
</dbReference>
<dbReference type="EMBL" id="JAGKON010000038">
    <property type="protein sequence ID" value="MBQ0603611.1"/>
    <property type="molecule type" value="Genomic_DNA"/>
</dbReference>
<dbReference type="SUPFAM" id="SSF69279">
    <property type="entry name" value="Phage tail proteins"/>
    <property type="match status" value="2"/>
</dbReference>
<dbReference type="Pfam" id="PF10106">
    <property type="entry name" value="DUF2345"/>
    <property type="match status" value="1"/>
</dbReference>
<sequence>MSDIPAQQFSHNHPLLTVRGCRALLDVLAFEGDEALSEPFSYQIEFTSADKTLTPQQMLMQDAAFTLLAPVDQGFGVKIRQPVRTIQGVVTAFERLSASRDETHYSLTLQPRLALLSRSHQNRIYQDMSVPDIVEHILRTRHGMRGEDFIFTLAQAYPRREQVMQYGEDDLRFITRLLSEVGIWFRFTADTRLNIDVVEFYDDQRHDGQGLVLPSVPPSGQHDSGMESVWALKSRHRVVPQSVFTRDYNYRNAPAEMSLSIDVSRGDSTTYGEAYHWGDNYLTPGDSHPRDPAPESGAFYARLRHERYLNDQTRLSGKSSCATLAPGQELKVSGGEEVTGTFREGVMITHLHSRARRDRSFEVAFHAIPYLEDYGFRPATIARPVMAGTLPARVTSTKSSDIYGHIDRDGRYRVSLLFDRDHWPPGEESLWVRQARPYAGDTYGLHLPLLAGTEVAIAFEQGDPDRPYIAGVLHDSAHPDPVTIRNYKRNVLRTPANNKIRLDDARGKEHIKVSTEYGGKSQLNLGHLVDGGKQPRGEGFELRTDSYGAIRAGKGIFITADAQMKAQGQQLAMEPATSLLRRAQNLIAGWESVTQTHRNFSPDMDTLKQFVEKADQMKKPVLLMEAPEGIGSVTPESILLHSGNGLYMQSIGEVSIASEQRLSVNASQAISLLSRQEGVRLVSAKGPLNIESHSDILSLTSLQDVTVQSTQGHLQLTAKNGITIGCGGAYIRLTPQGEIEIHGPGLLSLKGQHNLQGPASEDFQLPDLPSSVCKECLKRAQELAQGFVPRDA</sequence>
<evidence type="ECO:0000259" key="3">
    <source>
        <dbReference type="Pfam" id="PF10106"/>
    </source>
</evidence>
<dbReference type="InterPro" id="IPR018769">
    <property type="entry name" value="VgrG2_DUF2345"/>
</dbReference>
<dbReference type="InterPro" id="IPR028244">
    <property type="entry name" value="T6SS_Rhs_Vgr_dom"/>
</dbReference>
<dbReference type="AlphaFoldDB" id="A0AAP2FNV5"/>
<evidence type="ECO:0000259" key="4">
    <source>
        <dbReference type="Pfam" id="PF13296"/>
    </source>
</evidence>
<dbReference type="Pfam" id="PF04717">
    <property type="entry name" value="Phage_base_V"/>
    <property type="match status" value="1"/>
</dbReference>
<dbReference type="InterPro" id="IPR006533">
    <property type="entry name" value="T6SS_Vgr_RhsGE"/>
</dbReference>
<keyword evidence="6" id="KW-1185">Reference proteome</keyword>
<dbReference type="NCBIfam" id="TIGR03361">
    <property type="entry name" value="VI_Rhs_Vgr"/>
    <property type="match status" value="1"/>
</dbReference>
<dbReference type="InterPro" id="IPR006531">
    <property type="entry name" value="Gp5/Vgr_OB"/>
</dbReference>
<feature type="domain" description="Gp5/Type VI secretion system Vgr protein OB-fold" evidence="2">
    <location>
        <begin position="407"/>
        <end position="474"/>
    </location>
</feature>
<evidence type="ECO:0000313" key="5">
    <source>
        <dbReference type="EMBL" id="MBQ0603611.1"/>
    </source>
</evidence>
<feature type="domain" description="DUF2345" evidence="3">
    <location>
        <begin position="613"/>
        <end position="759"/>
    </location>
</feature>
<comment type="caution">
    <text evidence="5">The sequence shown here is derived from an EMBL/GenBank/DDBJ whole genome shotgun (WGS) entry which is preliminary data.</text>
</comment>
<feature type="domain" description="Putative type VI secretion system Rhs element associated Vgr" evidence="4">
    <location>
        <begin position="493"/>
        <end position="588"/>
    </location>
</feature>
<evidence type="ECO:0000313" key="6">
    <source>
        <dbReference type="Proteomes" id="UP000673434"/>
    </source>
</evidence>
<dbReference type="Proteomes" id="UP000673434">
    <property type="component" value="Unassembled WGS sequence"/>
</dbReference>
<dbReference type="InterPro" id="IPR037026">
    <property type="entry name" value="Vgr_OB-fold_dom_sf"/>
</dbReference>
<gene>
    <name evidence="5" type="primary">vgrG</name>
    <name evidence="5" type="ORF">J7S78_27825</name>
</gene>
<dbReference type="Gene3D" id="2.40.50.230">
    <property type="entry name" value="Gp5 N-terminal domain"/>
    <property type="match status" value="1"/>
</dbReference>
<protein>
    <submittedName>
        <fullName evidence="5">Type VI secretion system tip protein VgrG</fullName>
    </submittedName>
</protein>
<reference evidence="5 6" key="1">
    <citation type="submission" date="2021-03" db="EMBL/GenBank/DDBJ databases">
        <authorList>
            <person name="Stanton E."/>
        </authorList>
    </citation>
    <scope>NUCLEOTIDE SEQUENCE [LARGE SCALE GENOMIC DNA]</scope>
    <source>
        <strain evidence="5 6">2020EL-00037</strain>
    </source>
</reference>
<evidence type="ECO:0000259" key="2">
    <source>
        <dbReference type="Pfam" id="PF04717"/>
    </source>
</evidence>
<comment type="similarity">
    <text evidence="1">Belongs to the VgrG protein family.</text>
</comment>
<dbReference type="Pfam" id="PF05954">
    <property type="entry name" value="Phage_GPD"/>
    <property type="match status" value="1"/>
</dbReference>
<dbReference type="Pfam" id="PF13296">
    <property type="entry name" value="T6SS_Vgr"/>
    <property type="match status" value="1"/>
</dbReference>
<accession>A0AAP2FNV5</accession>
<organism evidence="5 6">
    <name type="scientific">Klebsiella oxytoca</name>
    <dbReference type="NCBI Taxonomy" id="571"/>
    <lineage>
        <taxon>Bacteria</taxon>
        <taxon>Pseudomonadati</taxon>
        <taxon>Pseudomonadota</taxon>
        <taxon>Gammaproteobacteria</taxon>
        <taxon>Enterobacterales</taxon>
        <taxon>Enterobacteriaceae</taxon>
        <taxon>Klebsiella/Raoultella group</taxon>
        <taxon>Klebsiella</taxon>
    </lineage>
</organism>
<evidence type="ECO:0000256" key="1">
    <source>
        <dbReference type="ARBA" id="ARBA00005558"/>
    </source>
</evidence>
<dbReference type="RefSeq" id="WP_202860480.1">
    <property type="nucleotide sequence ID" value="NZ_CAJNXU020000001.1"/>
</dbReference>
<proteinExistence type="inferred from homology"/>